<sequence>MFFLPCLSVQSASFSTTVPCLIVSVFHLCPTLHKLFSALPHCQIIDCLVPVEVQQFFAALICLLMRNLFMFSDFYLLALPMMALYCSSDIWSLTLSLTSDY</sequence>
<evidence type="ECO:0000313" key="1">
    <source>
        <dbReference type="EMBL" id="MEQ2185565.1"/>
    </source>
</evidence>
<dbReference type="Proteomes" id="UP001476798">
    <property type="component" value="Unassembled WGS sequence"/>
</dbReference>
<keyword evidence="2" id="KW-1185">Reference proteome</keyword>
<protein>
    <submittedName>
        <fullName evidence="1">Uncharacterized protein</fullName>
    </submittedName>
</protein>
<name>A0ABV0PQ02_9TELE</name>
<evidence type="ECO:0000313" key="2">
    <source>
        <dbReference type="Proteomes" id="UP001476798"/>
    </source>
</evidence>
<accession>A0ABV0PQ02</accession>
<proteinExistence type="predicted"/>
<dbReference type="EMBL" id="JAHRIO010081697">
    <property type="protein sequence ID" value="MEQ2185565.1"/>
    <property type="molecule type" value="Genomic_DNA"/>
</dbReference>
<reference evidence="1 2" key="1">
    <citation type="submission" date="2021-06" db="EMBL/GenBank/DDBJ databases">
        <authorList>
            <person name="Palmer J.M."/>
        </authorList>
    </citation>
    <scope>NUCLEOTIDE SEQUENCE [LARGE SCALE GENOMIC DNA]</scope>
    <source>
        <strain evidence="1 2">GA_2019</strain>
        <tissue evidence="1">Muscle</tissue>
    </source>
</reference>
<organism evidence="1 2">
    <name type="scientific">Goodea atripinnis</name>
    <dbReference type="NCBI Taxonomy" id="208336"/>
    <lineage>
        <taxon>Eukaryota</taxon>
        <taxon>Metazoa</taxon>
        <taxon>Chordata</taxon>
        <taxon>Craniata</taxon>
        <taxon>Vertebrata</taxon>
        <taxon>Euteleostomi</taxon>
        <taxon>Actinopterygii</taxon>
        <taxon>Neopterygii</taxon>
        <taxon>Teleostei</taxon>
        <taxon>Neoteleostei</taxon>
        <taxon>Acanthomorphata</taxon>
        <taxon>Ovalentaria</taxon>
        <taxon>Atherinomorphae</taxon>
        <taxon>Cyprinodontiformes</taxon>
        <taxon>Goodeidae</taxon>
        <taxon>Goodea</taxon>
    </lineage>
</organism>
<gene>
    <name evidence="1" type="ORF">GOODEAATRI_019494</name>
</gene>
<comment type="caution">
    <text evidence="1">The sequence shown here is derived from an EMBL/GenBank/DDBJ whole genome shotgun (WGS) entry which is preliminary data.</text>
</comment>